<keyword evidence="1" id="KW-1133">Transmembrane helix</keyword>
<evidence type="ECO:0000256" key="1">
    <source>
        <dbReference type="SAM" id="Phobius"/>
    </source>
</evidence>
<proteinExistence type="predicted"/>
<keyword evidence="1" id="KW-0812">Transmembrane</keyword>
<keyword evidence="1" id="KW-0472">Membrane</keyword>
<keyword evidence="3" id="KW-1185">Reference proteome</keyword>
<evidence type="ECO:0000313" key="3">
    <source>
        <dbReference type="Proteomes" id="UP000198793"/>
    </source>
</evidence>
<gene>
    <name evidence="2" type="ORF">SAMN05192530_11283</name>
</gene>
<dbReference type="STRING" id="1166073.SAMN05192530_11283"/>
<dbReference type="EMBL" id="FNIT01000012">
    <property type="protein sequence ID" value="SDO75847.1"/>
    <property type="molecule type" value="Genomic_DNA"/>
</dbReference>
<evidence type="ECO:0000313" key="2">
    <source>
        <dbReference type="EMBL" id="SDO75847.1"/>
    </source>
</evidence>
<organism evidence="2 3">
    <name type="scientific">Aureimonas jatrophae</name>
    <dbReference type="NCBI Taxonomy" id="1166073"/>
    <lineage>
        <taxon>Bacteria</taxon>
        <taxon>Pseudomonadati</taxon>
        <taxon>Pseudomonadota</taxon>
        <taxon>Alphaproteobacteria</taxon>
        <taxon>Hyphomicrobiales</taxon>
        <taxon>Aurantimonadaceae</taxon>
        <taxon>Aureimonas</taxon>
    </lineage>
</organism>
<accession>A0A1H0M659</accession>
<name>A0A1H0M659_9HYPH</name>
<protein>
    <submittedName>
        <fullName evidence="2">Uncharacterized protein</fullName>
    </submittedName>
</protein>
<feature type="transmembrane region" description="Helical" evidence="1">
    <location>
        <begin position="12"/>
        <end position="33"/>
    </location>
</feature>
<dbReference type="AlphaFoldDB" id="A0A1H0M659"/>
<sequence>MLARSKSRWPFAVAVAAVVVISFCGTVIGGLIFPTLRSSATVLTLTPPVEAPSSIVTVPEHQQCSIKGNLSKNGVLYHMPGDEHYPDTRIDTSRGERWFCTEAEAQAAGWRRAMR</sequence>
<dbReference type="Proteomes" id="UP000198793">
    <property type="component" value="Unassembled WGS sequence"/>
</dbReference>
<reference evidence="2 3" key="1">
    <citation type="submission" date="2016-10" db="EMBL/GenBank/DDBJ databases">
        <authorList>
            <person name="de Groot N.N."/>
        </authorList>
    </citation>
    <scope>NUCLEOTIDE SEQUENCE [LARGE SCALE GENOMIC DNA]</scope>
    <source>
        <strain evidence="3">L7-484,KACC 16230,DSM 25025</strain>
    </source>
</reference>